<evidence type="ECO:0000313" key="3">
    <source>
        <dbReference type="WBParaSite" id="HPBE_0001292201-mRNA-1"/>
    </source>
</evidence>
<dbReference type="Gene3D" id="3.40.50.300">
    <property type="entry name" value="P-loop containing nucleotide triphosphate hydrolases"/>
    <property type="match status" value="1"/>
</dbReference>
<accession>A0A183FWS2</accession>
<reference evidence="3" key="2">
    <citation type="submission" date="2019-09" db="UniProtKB">
        <authorList>
            <consortium name="WormBaseParasite"/>
        </authorList>
    </citation>
    <scope>IDENTIFICATION</scope>
</reference>
<name>A0A183FWS2_HELPZ</name>
<dbReference type="Proteomes" id="UP000050761">
    <property type="component" value="Unassembled WGS sequence"/>
</dbReference>
<keyword evidence="2" id="KW-1185">Reference proteome</keyword>
<evidence type="ECO:0000313" key="2">
    <source>
        <dbReference type="Proteomes" id="UP000050761"/>
    </source>
</evidence>
<proteinExistence type="predicted"/>
<protein>
    <submittedName>
        <fullName evidence="3">AAA_11 domain-containing protein</fullName>
    </submittedName>
</protein>
<evidence type="ECO:0000313" key="1">
    <source>
        <dbReference type="EMBL" id="VDO94165.1"/>
    </source>
</evidence>
<dbReference type="EMBL" id="UZAH01027692">
    <property type="protein sequence ID" value="VDO94165.1"/>
    <property type="molecule type" value="Genomic_DNA"/>
</dbReference>
<organism evidence="2 3">
    <name type="scientific">Heligmosomoides polygyrus</name>
    <name type="common">Parasitic roundworm</name>
    <dbReference type="NCBI Taxonomy" id="6339"/>
    <lineage>
        <taxon>Eukaryota</taxon>
        <taxon>Metazoa</taxon>
        <taxon>Ecdysozoa</taxon>
        <taxon>Nematoda</taxon>
        <taxon>Chromadorea</taxon>
        <taxon>Rhabditida</taxon>
        <taxon>Rhabditina</taxon>
        <taxon>Rhabditomorpha</taxon>
        <taxon>Strongyloidea</taxon>
        <taxon>Heligmosomidae</taxon>
        <taxon>Heligmosomoides</taxon>
    </lineage>
</organism>
<dbReference type="AlphaFoldDB" id="A0A183FWS2"/>
<gene>
    <name evidence="1" type="ORF">HPBE_LOCUS12923</name>
</gene>
<reference evidence="1 2" key="1">
    <citation type="submission" date="2018-11" db="EMBL/GenBank/DDBJ databases">
        <authorList>
            <consortium name="Pathogen Informatics"/>
        </authorList>
    </citation>
    <scope>NUCLEOTIDE SEQUENCE [LARGE SCALE GENOMIC DNA]</scope>
</reference>
<sequence>MTTASLLNKTSRGGLLYELLSTCTVLISDEASQIPESAFVAIASRFPQARHIVIGDNDQLQPHVRCPRSSRPAQLGARGVMDVLARRHVS</sequence>
<dbReference type="WBParaSite" id="HPBE_0001292201-mRNA-1">
    <property type="protein sequence ID" value="HPBE_0001292201-mRNA-1"/>
    <property type="gene ID" value="HPBE_0001292201"/>
</dbReference>
<accession>A0A3P8DD17</accession>
<dbReference type="InterPro" id="IPR027417">
    <property type="entry name" value="P-loop_NTPase"/>
</dbReference>
<dbReference type="OrthoDB" id="5864494at2759"/>